<proteinExistence type="inferred from homology"/>
<feature type="active site" evidence="10">
    <location>
        <position position="144"/>
    </location>
</feature>
<reference evidence="13" key="1">
    <citation type="submission" date="2022-12" db="EMBL/GenBank/DDBJ databases">
        <title>Bacterial isolates from different developmental stages of Nematostella vectensis.</title>
        <authorList>
            <person name="Fraune S."/>
        </authorList>
    </citation>
    <scope>NUCLEOTIDE SEQUENCE</scope>
    <source>
        <strain evidence="13">G21630-S1</strain>
    </source>
</reference>
<dbReference type="InterPro" id="IPR013750">
    <property type="entry name" value="GHMP_kinase_C_dom"/>
</dbReference>
<evidence type="ECO:0000256" key="2">
    <source>
        <dbReference type="ARBA" id="ARBA00012052"/>
    </source>
</evidence>
<comment type="function">
    <text evidence="10">Catalyzes the phosphorylation of the position 2 hydroxy group of 4-diphosphocytidyl-2C-methyl-D-erythritol.</text>
</comment>
<comment type="similarity">
    <text evidence="1 10">Belongs to the GHMP kinase family. IspE subfamily.</text>
</comment>
<dbReference type="Gene3D" id="3.30.70.890">
    <property type="entry name" value="GHMP kinase, C-terminal domain"/>
    <property type="match status" value="1"/>
</dbReference>
<dbReference type="Pfam" id="PF08544">
    <property type="entry name" value="GHMP_kinases_C"/>
    <property type="match status" value="1"/>
</dbReference>
<dbReference type="Proteomes" id="UP001069802">
    <property type="component" value="Unassembled WGS sequence"/>
</dbReference>
<evidence type="ECO:0000256" key="8">
    <source>
        <dbReference type="ARBA" id="ARBA00023229"/>
    </source>
</evidence>
<evidence type="ECO:0000256" key="5">
    <source>
        <dbReference type="ARBA" id="ARBA00022741"/>
    </source>
</evidence>
<dbReference type="SUPFAM" id="SSF55060">
    <property type="entry name" value="GHMP Kinase, C-terminal domain"/>
    <property type="match status" value="1"/>
</dbReference>
<comment type="pathway">
    <text evidence="10">Isoprenoid biosynthesis; isopentenyl diphosphate biosynthesis via DXP pathway; isopentenyl diphosphate from 1-deoxy-D-xylulose 5-phosphate: step 3/6.</text>
</comment>
<dbReference type="InterPro" id="IPR004424">
    <property type="entry name" value="IspE"/>
</dbReference>
<gene>
    <name evidence="10" type="primary">ispE</name>
    <name evidence="13" type="ORF">O4H49_13590</name>
</gene>
<dbReference type="HAMAP" id="MF_00061">
    <property type="entry name" value="IspE"/>
    <property type="match status" value="1"/>
</dbReference>
<dbReference type="InterPro" id="IPR036554">
    <property type="entry name" value="GHMP_kinase_C_sf"/>
</dbReference>
<dbReference type="InterPro" id="IPR006204">
    <property type="entry name" value="GHMP_kinase_N_dom"/>
</dbReference>
<evidence type="ECO:0000313" key="14">
    <source>
        <dbReference type="Proteomes" id="UP001069802"/>
    </source>
</evidence>
<dbReference type="PANTHER" id="PTHR43527">
    <property type="entry name" value="4-DIPHOSPHOCYTIDYL-2-C-METHYL-D-ERYTHRITOL KINASE, CHLOROPLASTIC"/>
    <property type="match status" value="1"/>
</dbReference>
<dbReference type="NCBIfam" id="TIGR00154">
    <property type="entry name" value="ispE"/>
    <property type="match status" value="1"/>
</dbReference>
<keyword evidence="7 10" id="KW-0067">ATP-binding</keyword>
<feature type="domain" description="GHMP kinase N-terminal" evidence="11">
    <location>
        <begin position="68"/>
        <end position="150"/>
    </location>
</feature>
<dbReference type="RefSeq" id="WP_269424056.1">
    <property type="nucleotide sequence ID" value="NZ_JAPWGY010000004.1"/>
</dbReference>
<organism evidence="13 14">
    <name type="scientific">Kiloniella laminariae</name>
    <dbReference type="NCBI Taxonomy" id="454162"/>
    <lineage>
        <taxon>Bacteria</taxon>
        <taxon>Pseudomonadati</taxon>
        <taxon>Pseudomonadota</taxon>
        <taxon>Alphaproteobacteria</taxon>
        <taxon>Rhodospirillales</taxon>
        <taxon>Kiloniellaceae</taxon>
        <taxon>Kiloniella</taxon>
    </lineage>
</organism>
<dbReference type="SUPFAM" id="SSF54211">
    <property type="entry name" value="Ribosomal protein S5 domain 2-like"/>
    <property type="match status" value="1"/>
</dbReference>
<keyword evidence="6 10" id="KW-0418">Kinase</keyword>
<keyword evidence="5 10" id="KW-0547">Nucleotide-binding</keyword>
<dbReference type="NCBIfam" id="NF011202">
    <property type="entry name" value="PRK14608.1"/>
    <property type="match status" value="1"/>
</dbReference>
<sequence>MEYITEFAAAKINLTLQVTGKRSDGYHMLQSLVVFAGVGDYLRFSPAEDLSLEITGPFASSLTTDPNNLVLAAARKLQEQLGKNCASQTVPGAVIRLEKNLPVASGIGGGSADAAAALRGLLRLWEADLPESDLTSLALELGADVPVCLSSSCRWMEGIGEVLTPGPELPKLFAVLVNPGVPVSTPGVFKALKGNFMPASGKPSAIPALAELIGYLENTPNDLQAPAISQRGIVSEVLTELRGSHGCLFSAMSGSGATCYGLFDTAEDAESAATTLSVENPGWWVAPTFLR</sequence>
<dbReference type="GO" id="GO:0050515">
    <property type="term" value="F:4-(cytidine 5'-diphospho)-2-C-methyl-D-erythritol kinase activity"/>
    <property type="evidence" value="ECO:0007669"/>
    <property type="project" value="UniProtKB-EC"/>
</dbReference>
<evidence type="ECO:0000256" key="9">
    <source>
        <dbReference type="ARBA" id="ARBA00032554"/>
    </source>
</evidence>
<dbReference type="InterPro" id="IPR020568">
    <property type="entry name" value="Ribosomal_Su5_D2-typ_SF"/>
</dbReference>
<feature type="binding site" evidence="10">
    <location>
        <begin position="102"/>
        <end position="112"/>
    </location>
    <ligand>
        <name>ATP</name>
        <dbReference type="ChEBI" id="CHEBI:30616"/>
    </ligand>
</feature>
<evidence type="ECO:0000256" key="6">
    <source>
        <dbReference type="ARBA" id="ARBA00022777"/>
    </source>
</evidence>
<evidence type="ECO:0000313" key="13">
    <source>
        <dbReference type="EMBL" id="MCZ4281819.1"/>
    </source>
</evidence>
<keyword evidence="14" id="KW-1185">Reference proteome</keyword>
<name>A0ABT4LL66_9PROT</name>
<evidence type="ECO:0000256" key="10">
    <source>
        <dbReference type="HAMAP-Rule" id="MF_00061"/>
    </source>
</evidence>
<dbReference type="PIRSF" id="PIRSF010376">
    <property type="entry name" value="IspE"/>
    <property type="match status" value="1"/>
</dbReference>
<evidence type="ECO:0000256" key="4">
    <source>
        <dbReference type="ARBA" id="ARBA00022679"/>
    </source>
</evidence>
<dbReference type="PANTHER" id="PTHR43527:SF2">
    <property type="entry name" value="4-DIPHOSPHOCYTIDYL-2-C-METHYL-D-ERYTHRITOL KINASE, CHLOROPLASTIC"/>
    <property type="match status" value="1"/>
</dbReference>
<comment type="caution">
    <text evidence="13">The sequence shown here is derived from an EMBL/GenBank/DDBJ whole genome shotgun (WGS) entry which is preliminary data.</text>
</comment>
<accession>A0ABT4LL66</accession>
<evidence type="ECO:0000256" key="7">
    <source>
        <dbReference type="ARBA" id="ARBA00022840"/>
    </source>
</evidence>
<keyword evidence="4 10" id="KW-0808">Transferase</keyword>
<protein>
    <recommendedName>
        <fullName evidence="3 10">4-diphosphocytidyl-2-C-methyl-D-erythritol kinase</fullName>
        <shortName evidence="10">CMK</shortName>
        <ecNumber evidence="2 10">2.7.1.148</ecNumber>
    </recommendedName>
    <alternativeName>
        <fullName evidence="9 10">4-(cytidine-5'-diphospho)-2-C-methyl-D-erythritol kinase</fullName>
    </alternativeName>
</protein>
<feature type="active site" evidence="10">
    <location>
        <position position="11"/>
    </location>
</feature>
<dbReference type="EMBL" id="JAPWGY010000004">
    <property type="protein sequence ID" value="MCZ4281819.1"/>
    <property type="molecule type" value="Genomic_DNA"/>
</dbReference>
<keyword evidence="8 10" id="KW-0414">Isoprene biosynthesis</keyword>
<evidence type="ECO:0000256" key="3">
    <source>
        <dbReference type="ARBA" id="ARBA00017473"/>
    </source>
</evidence>
<dbReference type="EC" id="2.7.1.148" evidence="2 10"/>
<evidence type="ECO:0000256" key="1">
    <source>
        <dbReference type="ARBA" id="ARBA00009684"/>
    </source>
</evidence>
<comment type="catalytic activity">
    <reaction evidence="10">
        <text>4-CDP-2-C-methyl-D-erythritol + ATP = 4-CDP-2-C-methyl-D-erythritol 2-phosphate + ADP + H(+)</text>
        <dbReference type="Rhea" id="RHEA:18437"/>
        <dbReference type="ChEBI" id="CHEBI:15378"/>
        <dbReference type="ChEBI" id="CHEBI:30616"/>
        <dbReference type="ChEBI" id="CHEBI:57823"/>
        <dbReference type="ChEBI" id="CHEBI:57919"/>
        <dbReference type="ChEBI" id="CHEBI:456216"/>
        <dbReference type="EC" id="2.7.1.148"/>
    </reaction>
</comment>
<dbReference type="InterPro" id="IPR014721">
    <property type="entry name" value="Ribsml_uS5_D2-typ_fold_subgr"/>
</dbReference>
<dbReference type="Pfam" id="PF00288">
    <property type="entry name" value="GHMP_kinases_N"/>
    <property type="match status" value="1"/>
</dbReference>
<evidence type="ECO:0000259" key="12">
    <source>
        <dbReference type="Pfam" id="PF08544"/>
    </source>
</evidence>
<dbReference type="Gene3D" id="3.30.230.10">
    <property type="match status" value="1"/>
</dbReference>
<feature type="domain" description="GHMP kinase C-terminal" evidence="12">
    <location>
        <begin position="212"/>
        <end position="274"/>
    </location>
</feature>
<evidence type="ECO:0000259" key="11">
    <source>
        <dbReference type="Pfam" id="PF00288"/>
    </source>
</evidence>